<reference evidence="1 2" key="1">
    <citation type="submission" date="2021-05" db="EMBL/GenBank/DDBJ databases">
        <title>Complete genome of the cytokinin-producing biocontrol strain Pseudomonas fluorescens G20-18.</title>
        <authorList>
            <person name="Nielsen T.K."/>
            <person name="Mekureyaw M.F."/>
            <person name="Hansen L.H."/>
            <person name="Nicolaisen M.H."/>
            <person name="Roitsch T.G."/>
            <person name="Hennessy R.C."/>
        </authorList>
    </citation>
    <scope>NUCLEOTIDE SEQUENCE [LARGE SCALE GENOMIC DNA]</scope>
    <source>
        <strain evidence="1 2">G20-18</strain>
    </source>
</reference>
<accession>A0ABX8ER28</accession>
<sequence>MQTTHSNTGSSDTANSFPSAAQVYQSQLGDYELLLSFLRTEVGSLTHFAQTLLKPRTFSPLDKQNEVGQLALQELMKDSDYQMLCRKNNVSPHYLIVTARDGAWVYETSNRDQQDKTALELTGPEKWQALKIRIEKAASLLGGQIRYDRLVSLPRMATFYGFAPWDPTDTNQQHSAINALEEKIASYRLRLEDDVNILDLKRPPTEKDRRVFLTAQAVFPNNTQELHSQIIRAEIIAAVRKFLPEKSTSPFTHLANDILSSATTEQVRATPTVYLQKILQSPEAEKLTTTLLSTLDWYGGTTGEETSPHWRIKVIASALQIWLQSPTTEHPDGIAGYPVQTQSNWGKSYQAIWSEFETHLLASKRAASEKEAIVIARLFLCQFPTEFRVSNIPTDLPYRSSIVWVNFLNGVNLLDTADPGVFERMTFQQLVNLPLDRAEGATTEQLNEISLARLLPTMDWAVTQGIIPHKRHEDYTQPEIELALSELDTQTTTLNDAITQLDEKPPERLSIAKTVAEKFFGKPYIAQGRKLARKLTERIRWNSVPPLPGKDYDYFSVVDVLAANALDDQARWYYTLADGSRSQFFITIDSDRTITSTFRFDDTSGSPIVNGTLPNIKTMFDQRFTRYLALQTTAYKTLISSLLASLALSDRQAIEWGNLKIYSLRKATTGVEAQNETPEIILPLRARNGLILQTTYANETRTYELLPRAGVVRRIKNLAPEQFGGAKKTEEWQVSRPIIVSVLRHKTLPFDWDAHSTGSAPKTGATCQAIIEQLGDVFTADSSAMPNQDSVPMTLTSNRGVAISNFIATRLLYTDPLKLRDAAYGQTQFDREEARKDKAIEIFKAFIPFWKSIEDLASDDKTRLIHGAFGLFADLLSFAQPIGKFASGSAKLVSNAARLTLRARLPAFRHLTKELLILTLQTLNPVDGIASLVKILGTKALKFGLSGMARLKGLIRTGHYDFARSLPQVSDAGSWKPLASGDRLAAIKGIEDVPVRNVASTGKADYRLVDPLSSRPYGPSLSTRSSDLSLGRSRYNTLEKTSDHVIVELSKKTHVREVLEVDGRTTLFLDDVPYRLDGDYLRRAELIEDDIWKAIPCRVRRAPNNVLCETRLVKRDPAPTPDAGTFDESKGWAPWFGDSIYIAPRGRLPMEVRALMDYPKLSGSMEFRKGIYGRVKVNVTKDDLNHTFQDGAIICDAVDGSTQYVFTRLNAGDFYVAKLTESQNLKALDFKQASTLPKDLKDELLTVYTGSLNANNTARIYGPVAVERAMKAMDEIAIPIGGHANPPDTLKLIKVDTSPGEAVLFDKSTRMIVRHSGDGAKTWSPSWRAPDSVRQTTERVFNTLFQETLVSVEAKALKTDDLMQKLQDIISTKTGDPVHDVRNIAFAEIRTNTGKAEVYVSVSGRQGDTGFLPLFGQNKNRNPVMLGDTAYFNIDHGAPSSRTLLSAPYSTTSLSVSDSGKLRAIPHTIDNIESYKPALTSRPTSLDTESKLIRAIRSKYPDAKELDSITIATTMAPCDSCAVVMKQFGYEGGPGMLNVIWK</sequence>
<evidence type="ECO:0008006" key="3">
    <source>
        <dbReference type="Google" id="ProtNLM"/>
    </source>
</evidence>
<dbReference type="Proteomes" id="UP000681155">
    <property type="component" value="Chromosome"/>
</dbReference>
<proteinExistence type="predicted"/>
<dbReference type="RefSeq" id="WP_214377596.1">
    <property type="nucleotide sequence ID" value="NZ_CP075566.1"/>
</dbReference>
<protein>
    <recommendedName>
        <fullName evidence="3">Deaminase of polymorphic toxin system</fullName>
    </recommendedName>
</protein>
<keyword evidence="2" id="KW-1185">Reference proteome</keyword>
<evidence type="ECO:0000313" key="1">
    <source>
        <dbReference type="EMBL" id="QVW21775.1"/>
    </source>
</evidence>
<gene>
    <name evidence="1" type="ORF">KJF94_17955</name>
</gene>
<name>A0ABX8ER28_9PSED</name>
<dbReference type="EMBL" id="CP075566">
    <property type="protein sequence ID" value="QVW21775.1"/>
    <property type="molecule type" value="Genomic_DNA"/>
</dbReference>
<organism evidence="1 2">
    <name type="scientific">Pseudomonas hormoni</name>
    <dbReference type="NCBI Taxonomy" id="3093767"/>
    <lineage>
        <taxon>Bacteria</taxon>
        <taxon>Pseudomonadati</taxon>
        <taxon>Pseudomonadota</taxon>
        <taxon>Gammaproteobacteria</taxon>
        <taxon>Pseudomonadales</taxon>
        <taxon>Pseudomonadaceae</taxon>
        <taxon>Pseudomonas</taxon>
    </lineage>
</organism>
<evidence type="ECO:0000313" key="2">
    <source>
        <dbReference type="Proteomes" id="UP000681155"/>
    </source>
</evidence>